<dbReference type="EMBL" id="JARIHO010000001">
    <property type="protein sequence ID" value="KAJ7367942.1"/>
    <property type="molecule type" value="Genomic_DNA"/>
</dbReference>
<dbReference type="Pfam" id="PF05205">
    <property type="entry name" value="COMPASS-Shg1"/>
    <property type="match status" value="1"/>
</dbReference>
<feature type="compositionally biased region" description="Low complexity" evidence="1">
    <location>
        <begin position="204"/>
        <end position="227"/>
    </location>
</feature>
<keyword evidence="4" id="KW-1185">Reference proteome</keyword>
<reference evidence="3" key="1">
    <citation type="submission" date="2023-03" db="EMBL/GenBank/DDBJ databases">
        <title>Massive genome expansion in bonnet fungi (Mycena s.s.) driven by repeated elements and novel gene families across ecological guilds.</title>
        <authorList>
            <consortium name="Lawrence Berkeley National Laboratory"/>
            <person name="Harder C.B."/>
            <person name="Miyauchi S."/>
            <person name="Viragh M."/>
            <person name="Kuo A."/>
            <person name="Thoen E."/>
            <person name="Andreopoulos B."/>
            <person name="Lu D."/>
            <person name="Skrede I."/>
            <person name="Drula E."/>
            <person name="Henrissat B."/>
            <person name="Morin E."/>
            <person name="Kohler A."/>
            <person name="Barry K."/>
            <person name="LaButti K."/>
            <person name="Morin E."/>
            <person name="Salamov A."/>
            <person name="Lipzen A."/>
            <person name="Mereny Z."/>
            <person name="Hegedus B."/>
            <person name="Baldrian P."/>
            <person name="Stursova M."/>
            <person name="Weitz H."/>
            <person name="Taylor A."/>
            <person name="Grigoriev I.V."/>
            <person name="Nagy L.G."/>
            <person name="Martin F."/>
            <person name="Kauserud H."/>
        </authorList>
    </citation>
    <scope>NUCLEOTIDE SEQUENCE</scope>
    <source>
        <strain evidence="3">CBHHK002</strain>
    </source>
</reference>
<evidence type="ECO:0000256" key="1">
    <source>
        <dbReference type="SAM" id="MobiDB-lite"/>
    </source>
</evidence>
<gene>
    <name evidence="3" type="ORF">DFH08DRAFT_946913</name>
</gene>
<comment type="caution">
    <text evidence="3">The sequence shown here is derived from an EMBL/GenBank/DDBJ whole genome shotgun (WGS) entry which is preliminary data.</text>
</comment>
<accession>A0AAD7F3V5</accession>
<evidence type="ECO:0000259" key="2">
    <source>
        <dbReference type="Pfam" id="PF05205"/>
    </source>
</evidence>
<name>A0AAD7F3V5_9AGAR</name>
<organism evidence="3 4">
    <name type="scientific">Mycena albidolilacea</name>
    <dbReference type="NCBI Taxonomy" id="1033008"/>
    <lineage>
        <taxon>Eukaryota</taxon>
        <taxon>Fungi</taxon>
        <taxon>Dikarya</taxon>
        <taxon>Basidiomycota</taxon>
        <taxon>Agaricomycotina</taxon>
        <taxon>Agaricomycetes</taxon>
        <taxon>Agaricomycetidae</taxon>
        <taxon>Agaricales</taxon>
        <taxon>Marasmiineae</taxon>
        <taxon>Mycenaceae</taxon>
        <taxon>Mycena</taxon>
    </lineage>
</organism>
<dbReference type="InterPro" id="IPR055264">
    <property type="entry name" value="BOD1/SHG1_dom"/>
</dbReference>
<protein>
    <recommendedName>
        <fullName evidence="2">BOD1/SHG1 domain-containing protein</fullName>
    </recommendedName>
</protein>
<feature type="compositionally biased region" description="Pro residues" evidence="1">
    <location>
        <begin position="129"/>
        <end position="153"/>
    </location>
</feature>
<dbReference type="AlphaFoldDB" id="A0AAD7F3V5"/>
<feature type="compositionally biased region" description="Pro residues" evidence="1">
    <location>
        <begin position="169"/>
        <end position="189"/>
    </location>
</feature>
<evidence type="ECO:0000313" key="3">
    <source>
        <dbReference type="EMBL" id="KAJ7367942.1"/>
    </source>
</evidence>
<proteinExistence type="predicted"/>
<feature type="domain" description="BOD1/SHG1" evidence="2">
    <location>
        <begin position="8"/>
        <end position="123"/>
    </location>
</feature>
<sequence>MPISDPNELVAEFKKSGEFDKLRRELLANSQRSVRLCFAWFLSAEVPSKTGFDAFKTRIEEIARDRLQSGQMAYTAPELVHKELMQEINRFPIVDRFASDVPMLSNDVFKDGIRASIQRILREDRGQKDPPPAPPEHAPAPPEHAPPSQPSLPLPADSGPSVKEGEETPAPPVLPPQEPALVPPVPAGTPPEARLDGKETDVGTTTDPAPLTDAPETVMSSPKSSPLSSPPDPS</sequence>
<evidence type="ECO:0000313" key="4">
    <source>
        <dbReference type="Proteomes" id="UP001218218"/>
    </source>
</evidence>
<feature type="region of interest" description="Disordered" evidence="1">
    <location>
        <begin position="123"/>
        <end position="234"/>
    </location>
</feature>
<dbReference type="Proteomes" id="UP001218218">
    <property type="component" value="Unassembled WGS sequence"/>
</dbReference>